<organism evidence="2 3">
    <name type="scientific">Solanum verrucosum</name>
    <dbReference type="NCBI Taxonomy" id="315347"/>
    <lineage>
        <taxon>Eukaryota</taxon>
        <taxon>Viridiplantae</taxon>
        <taxon>Streptophyta</taxon>
        <taxon>Embryophyta</taxon>
        <taxon>Tracheophyta</taxon>
        <taxon>Spermatophyta</taxon>
        <taxon>Magnoliopsida</taxon>
        <taxon>eudicotyledons</taxon>
        <taxon>Gunneridae</taxon>
        <taxon>Pentapetalae</taxon>
        <taxon>asterids</taxon>
        <taxon>lamiids</taxon>
        <taxon>Solanales</taxon>
        <taxon>Solanaceae</taxon>
        <taxon>Solanoideae</taxon>
        <taxon>Solaneae</taxon>
        <taxon>Solanum</taxon>
    </lineage>
</organism>
<keyword evidence="1" id="KW-0812">Transmembrane</keyword>
<keyword evidence="1" id="KW-0472">Membrane</keyword>
<evidence type="ECO:0000313" key="2">
    <source>
        <dbReference type="EMBL" id="WMV18617.1"/>
    </source>
</evidence>
<dbReference type="AlphaFoldDB" id="A0AAF0Q914"/>
<dbReference type="Proteomes" id="UP001234989">
    <property type="component" value="Chromosome 3"/>
</dbReference>
<feature type="transmembrane region" description="Helical" evidence="1">
    <location>
        <begin position="45"/>
        <end position="64"/>
    </location>
</feature>
<gene>
    <name evidence="2" type="ORF">MTR67_012002</name>
</gene>
<reference evidence="2" key="1">
    <citation type="submission" date="2023-08" db="EMBL/GenBank/DDBJ databases">
        <title>A de novo genome assembly of Solanum verrucosum Schlechtendal, a Mexican diploid species geographically isolated from the other diploid A-genome species in potato relatives.</title>
        <authorList>
            <person name="Hosaka K."/>
        </authorList>
    </citation>
    <scope>NUCLEOTIDE SEQUENCE</scope>
    <source>
        <tissue evidence="2">Young leaves</tissue>
    </source>
</reference>
<feature type="non-terminal residue" evidence="2">
    <location>
        <position position="1"/>
    </location>
</feature>
<keyword evidence="3" id="KW-1185">Reference proteome</keyword>
<dbReference type="EMBL" id="CP133614">
    <property type="protein sequence ID" value="WMV18617.1"/>
    <property type="molecule type" value="Genomic_DNA"/>
</dbReference>
<accession>A0AAF0Q914</accession>
<evidence type="ECO:0000313" key="3">
    <source>
        <dbReference type="Proteomes" id="UP001234989"/>
    </source>
</evidence>
<protein>
    <submittedName>
        <fullName evidence="2">Uncharacterized protein</fullName>
    </submittedName>
</protein>
<evidence type="ECO:0000256" key="1">
    <source>
        <dbReference type="SAM" id="Phobius"/>
    </source>
</evidence>
<proteinExistence type="predicted"/>
<sequence length="72" mass="8438">ITTRPSSVSLPFRACLQHLHILDYWVGFVHWNHGQSESLRRIAKCAWRFSGFSFFVLSAFLFLFTPKCPCFQ</sequence>
<keyword evidence="1" id="KW-1133">Transmembrane helix</keyword>
<name>A0AAF0Q914_SOLVR</name>